<name>A0A0B5E1F8_9RHOB</name>
<dbReference type="Pfam" id="PF07992">
    <property type="entry name" value="Pyr_redox_2"/>
    <property type="match status" value="1"/>
</dbReference>
<dbReference type="InterPro" id="IPR036188">
    <property type="entry name" value="FAD/NAD-bd_sf"/>
</dbReference>
<evidence type="ECO:0000259" key="6">
    <source>
        <dbReference type="Pfam" id="PF14759"/>
    </source>
</evidence>
<keyword evidence="4" id="KW-0560">Oxidoreductase</keyword>
<feature type="domain" description="Reductase C-terminal" evidence="6">
    <location>
        <begin position="317"/>
        <end position="400"/>
    </location>
</feature>
<accession>A0A0B5E1F8</accession>
<evidence type="ECO:0000256" key="1">
    <source>
        <dbReference type="ARBA" id="ARBA00001974"/>
    </source>
</evidence>
<dbReference type="InterPro" id="IPR028202">
    <property type="entry name" value="Reductase_C"/>
</dbReference>
<dbReference type="GO" id="GO:0005737">
    <property type="term" value="C:cytoplasm"/>
    <property type="evidence" value="ECO:0007669"/>
    <property type="project" value="TreeGrafter"/>
</dbReference>
<keyword evidence="8" id="KW-1185">Reference proteome</keyword>
<reference evidence="7 8" key="1">
    <citation type="journal article" date="2014" name="Int. J. Syst. Evol. Microbiol.">
        <title>Celeribacter indicus sp. nov., a polycyclic aromatic hydrocarbon-degrading bacterium from deep-sea sediment and reclassification of Huaishuia halophila as Celeribacter halophilus comb. nov.</title>
        <authorList>
            <person name="Lai Q."/>
            <person name="Cao J."/>
            <person name="Yuan J."/>
            <person name="Li F."/>
            <person name="Shao Z."/>
        </authorList>
    </citation>
    <scope>NUCLEOTIDE SEQUENCE [LARGE SCALE GENOMIC DNA]</scope>
    <source>
        <strain evidence="7">P73</strain>
        <plasmid evidence="8">Plasmid pP73C</plasmid>
    </source>
</reference>
<evidence type="ECO:0000256" key="2">
    <source>
        <dbReference type="ARBA" id="ARBA00022630"/>
    </source>
</evidence>
<dbReference type="KEGG" id="cid:P73_4758"/>
<geneLocation type="plasmid" evidence="7 8">
    <name>pP73C</name>
</geneLocation>
<keyword evidence="3" id="KW-0274">FAD</keyword>
<protein>
    <submittedName>
        <fullName evidence="7">Ferredoxin reductase</fullName>
    </submittedName>
</protein>
<dbReference type="PANTHER" id="PTHR43557">
    <property type="entry name" value="APOPTOSIS-INDUCING FACTOR 1"/>
    <property type="match status" value="1"/>
</dbReference>
<dbReference type="Gene3D" id="3.30.390.30">
    <property type="match status" value="1"/>
</dbReference>
<gene>
    <name evidence="7" type="ORF">P73_4758</name>
</gene>
<evidence type="ECO:0000256" key="4">
    <source>
        <dbReference type="ARBA" id="ARBA00023002"/>
    </source>
</evidence>
<dbReference type="PRINTS" id="PR00368">
    <property type="entry name" value="FADPNR"/>
</dbReference>
<keyword evidence="7" id="KW-0614">Plasmid</keyword>
<dbReference type="Proteomes" id="UP000031521">
    <property type="component" value="Plasmid pP73C"/>
</dbReference>
<dbReference type="Gene3D" id="3.50.50.60">
    <property type="entry name" value="FAD/NAD(P)-binding domain"/>
    <property type="match status" value="2"/>
</dbReference>
<dbReference type="EMBL" id="CP004396">
    <property type="protein sequence ID" value="AJE49473.1"/>
    <property type="molecule type" value="Genomic_DNA"/>
</dbReference>
<dbReference type="SUPFAM" id="SSF55424">
    <property type="entry name" value="FAD/NAD-linked reductases, dimerisation (C-terminal) domain"/>
    <property type="match status" value="1"/>
</dbReference>
<dbReference type="OrthoDB" id="7809559at2"/>
<organism evidence="7 8">
    <name type="scientific">Celeribacter indicus</name>
    <dbReference type="NCBI Taxonomy" id="1208324"/>
    <lineage>
        <taxon>Bacteria</taxon>
        <taxon>Pseudomonadati</taxon>
        <taxon>Pseudomonadota</taxon>
        <taxon>Alphaproteobacteria</taxon>
        <taxon>Rhodobacterales</taxon>
        <taxon>Roseobacteraceae</taxon>
        <taxon>Celeribacter</taxon>
    </lineage>
</organism>
<dbReference type="PANTHER" id="PTHR43557:SF2">
    <property type="entry name" value="RIESKE DOMAIN-CONTAINING PROTEIN-RELATED"/>
    <property type="match status" value="1"/>
</dbReference>
<dbReference type="AlphaFoldDB" id="A0A0B5E1F8"/>
<evidence type="ECO:0000313" key="8">
    <source>
        <dbReference type="Proteomes" id="UP000031521"/>
    </source>
</evidence>
<evidence type="ECO:0000259" key="5">
    <source>
        <dbReference type="Pfam" id="PF07992"/>
    </source>
</evidence>
<evidence type="ECO:0000256" key="3">
    <source>
        <dbReference type="ARBA" id="ARBA00022827"/>
    </source>
</evidence>
<evidence type="ECO:0000313" key="7">
    <source>
        <dbReference type="EMBL" id="AJE49473.1"/>
    </source>
</evidence>
<dbReference type="GO" id="GO:0016651">
    <property type="term" value="F:oxidoreductase activity, acting on NAD(P)H"/>
    <property type="evidence" value="ECO:0007669"/>
    <property type="project" value="TreeGrafter"/>
</dbReference>
<dbReference type="RefSeq" id="WP_052453659.1">
    <property type="nucleotide sequence ID" value="NZ_CP004396.1"/>
</dbReference>
<proteinExistence type="predicted"/>
<dbReference type="InterPro" id="IPR023753">
    <property type="entry name" value="FAD/NAD-binding_dom"/>
</dbReference>
<dbReference type="PRINTS" id="PR00411">
    <property type="entry name" value="PNDRDTASEI"/>
</dbReference>
<dbReference type="Pfam" id="PF14759">
    <property type="entry name" value="Reductase_C"/>
    <property type="match status" value="1"/>
</dbReference>
<sequence>MKVLIVGAGQAGVNVAHSLRQEGFDGSITILGDEPDLPYMRPPLSKGFIADGDTARIAIKPEGFYLKSNIKLVRNVRVASIDRAGRHVQAVDGRQFAYDHLVLATGARNAPPPIENLDSEGVVSLRSLRDATDIRERLDAAHNVAVIGGGFIGLEFAAMATKRGIAVTIVEAMPRIMARAVTQETSDLVAASHEGNGTRILCDSRASAVLGPDHATGLGLSEGTTLRADLVLVAAGVKPNTELASDAGLSVSNGIDVDGQFLTSDPDISALGDCCCFPEPTRGARTRLESVQAANDQGRAIARRLCGRPQSYVALPWFWSDQGDLKLQIAGLSTGTDSTEVLERDGGGRVVSCFVGGRLVAVETINAPGDHIAARKLLSGPAPIDRLDLKAVGYDLRRLLKGHCQLAEAPGGV</sequence>
<feature type="domain" description="FAD/NAD(P)-binding" evidence="5">
    <location>
        <begin position="1"/>
        <end position="298"/>
    </location>
</feature>
<dbReference type="HOGENOM" id="CLU_003291_4_0_5"/>
<keyword evidence="2" id="KW-0285">Flavoprotein</keyword>
<comment type="cofactor">
    <cofactor evidence="1">
        <name>FAD</name>
        <dbReference type="ChEBI" id="CHEBI:57692"/>
    </cofactor>
</comment>
<dbReference type="InterPro" id="IPR050446">
    <property type="entry name" value="FAD-oxidoreductase/Apoptosis"/>
</dbReference>
<dbReference type="InterPro" id="IPR016156">
    <property type="entry name" value="FAD/NAD-linked_Rdtase_dimer_sf"/>
</dbReference>
<dbReference type="SUPFAM" id="SSF51905">
    <property type="entry name" value="FAD/NAD(P)-binding domain"/>
    <property type="match status" value="2"/>
</dbReference>